<dbReference type="EMBL" id="KN846980">
    <property type="protein sequence ID" value="KIW98392.1"/>
    <property type="molecule type" value="Genomic_DNA"/>
</dbReference>
<dbReference type="AlphaFoldDB" id="A0A0D2GJ26"/>
<organism evidence="2 3">
    <name type="scientific">Cladophialophora bantiana (strain ATCC 10958 / CBS 173.52 / CDC B-1940 / NIH 8579)</name>
    <name type="common">Xylohypha bantiana</name>
    <dbReference type="NCBI Taxonomy" id="1442370"/>
    <lineage>
        <taxon>Eukaryota</taxon>
        <taxon>Fungi</taxon>
        <taxon>Dikarya</taxon>
        <taxon>Ascomycota</taxon>
        <taxon>Pezizomycotina</taxon>
        <taxon>Eurotiomycetes</taxon>
        <taxon>Chaetothyriomycetidae</taxon>
        <taxon>Chaetothyriales</taxon>
        <taxon>Herpotrichiellaceae</taxon>
        <taxon>Cladophialophora</taxon>
    </lineage>
</organism>
<evidence type="ECO:0000313" key="3">
    <source>
        <dbReference type="Proteomes" id="UP000053789"/>
    </source>
</evidence>
<accession>A0A0D2GJ26</accession>
<proteinExistence type="predicted"/>
<dbReference type="OrthoDB" id="5207033at2759"/>
<dbReference type="GeneID" id="27692980"/>
<dbReference type="HOGENOM" id="CLU_839371_0_0_1"/>
<gene>
    <name evidence="2" type="ORF">Z519_00052</name>
</gene>
<evidence type="ECO:0000256" key="1">
    <source>
        <dbReference type="SAM" id="MobiDB-lite"/>
    </source>
</evidence>
<sequence>MTRQKAREVTIHAADAEDDRDFLYKRPETVSSCGSHEDRPNHATGSSILKDRYEMEKRSDIFAHRQSLRQTPEQFTAVAVEDNSPSRVNSDRHFSNWPYNCCYFVPELMNAEGAISLLNSDAEFYPADCNTLERLKVVDSTETGTSSFDLSPLESEFDDLLQLFDLNHGSTRILFISQKRRCPKNRTTNMYGLKHSTWFTILSSCDIPPDAVQLIHENNGCWGAHTSYCSDVRSKTCPVKSPDDSIGETLSAYHIRLKPRPWWNEEHFVYARHCFHSRKKLLLVVGTSLEAQQQRLLSQFHSATEPQFSVLLALTTTWTKDLKENFVGARL</sequence>
<dbReference type="RefSeq" id="XP_016625061.1">
    <property type="nucleotide sequence ID" value="XM_016757812.1"/>
</dbReference>
<reference evidence="2" key="1">
    <citation type="submission" date="2015-01" db="EMBL/GenBank/DDBJ databases">
        <title>The Genome Sequence of Cladophialophora bantiana CBS 173.52.</title>
        <authorList>
            <consortium name="The Broad Institute Genomics Platform"/>
            <person name="Cuomo C."/>
            <person name="de Hoog S."/>
            <person name="Gorbushina A."/>
            <person name="Stielow B."/>
            <person name="Teixiera M."/>
            <person name="Abouelleil A."/>
            <person name="Chapman S.B."/>
            <person name="Priest M."/>
            <person name="Young S.K."/>
            <person name="Wortman J."/>
            <person name="Nusbaum C."/>
            <person name="Birren B."/>
        </authorList>
    </citation>
    <scope>NUCLEOTIDE SEQUENCE [LARGE SCALE GENOMIC DNA]</scope>
    <source>
        <strain evidence="2">CBS 173.52</strain>
    </source>
</reference>
<name>A0A0D2GJ26_CLAB1</name>
<dbReference type="Proteomes" id="UP000053789">
    <property type="component" value="Unassembled WGS sequence"/>
</dbReference>
<feature type="region of interest" description="Disordered" evidence="1">
    <location>
        <begin position="29"/>
        <end position="48"/>
    </location>
</feature>
<dbReference type="VEuPathDB" id="FungiDB:Z519_00052"/>
<protein>
    <submittedName>
        <fullName evidence="2">Uncharacterized protein</fullName>
    </submittedName>
</protein>
<evidence type="ECO:0000313" key="2">
    <source>
        <dbReference type="EMBL" id="KIW98392.1"/>
    </source>
</evidence>
<keyword evidence="3" id="KW-1185">Reference proteome</keyword>